<accession>A0A432WC25</accession>
<dbReference type="EMBL" id="PIPO01000007">
    <property type="protein sequence ID" value="RUO29596.1"/>
    <property type="molecule type" value="Genomic_DNA"/>
</dbReference>
<comment type="caution">
    <text evidence="1">The sequence shown here is derived from an EMBL/GenBank/DDBJ whole genome shotgun (WGS) entry which is preliminary data.</text>
</comment>
<dbReference type="PROSITE" id="PS51257">
    <property type="entry name" value="PROKAR_LIPOPROTEIN"/>
    <property type="match status" value="1"/>
</dbReference>
<protein>
    <recommendedName>
        <fullName evidence="3">Lipoprotein</fullName>
    </recommendedName>
</protein>
<organism evidence="1 2">
    <name type="scientific">Aliidiomarina soli</name>
    <dbReference type="NCBI Taxonomy" id="1928574"/>
    <lineage>
        <taxon>Bacteria</taxon>
        <taxon>Pseudomonadati</taxon>
        <taxon>Pseudomonadota</taxon>
        <taxon>Gammaproteobacteria</taxon>
        <taxon>Alteromonadales</taxon>
        <taxon>Idiomarinaceae</taxon>
        <taxon>Aliidiomarina</taxon>
    </lineage>
</organism>
<gene>
    <name evidence="1" type="ORF">CWE14_14140</name>
</gene>
<evidence type="ECO:0000313" key="2">
    <source>
        <dbReference type="Proteomes" id="UP000287823"/>
    </source>
</evidence>
<proteinExistence type="predicted"/>
<name>A0A432WC25_9GAMM</name>
<dbReference type="AlphaFoldDB" id="A0A432WC25"/>
<evidence type="ECO:0008006" key="3">
    <source>
        <dbReference type="Google" id="ProtNLM"/>
    </source>
</evidence>
<evidence type="ECO:0000313" key="1">
    <source>
        <dbReference type="EMBL" id="RUO29596.1"/>
    </source>
</evidence>
<dbReference type="RefSeq" id="WP_126799971.1">
    <property type="nucleotide sequence ID" value="NZ_PIPO01000007.1"/>
</dbReference>
<sequence>MKLIILFLALGLTGCTTQAWYEEIRSRQLQECRNGNIEDYDECRQRVDKSYPQYERERQKVMGKK</sequence>
<reference evidence="1 2" key="1">
    <citation type="journal article" date="2011" name="Front. Microbiol.">
        <title>Genomic signatures of strain selection and enhancement in Bacillus atrophaeus var. globigii, a historical biowarfare simulant.</title>
        <authorList>
            <person name="Gibbons H.S."/>
            <person name="Broomall S.M."/>
            <person name="McNew L.A."/>
            <person name="Daligault H."/>
            <person name="Chapman C."/>
            <person name="Bruce D."/>
            <person name="Karavis M."/>
            <person name="Krepps M."/>
            <person name="McGregor P.A."/>
            <person name="Hong C."/>
            <person name="Park K.H."/>
            <person name="Akmal A."/>
            <person name="Feldman A."/>
            <person name="Lin J.S."/>
            <person name="Chang W.E."/>
            <person name="Higgs B.W."/>
            <person name="Demirev P."/>
            <person name="Lindquist J."/>
            <person name="Liem A."/>
            <person name="Fochler E."/>
            <person name="Read T.D."/>
            <person name="Tapia R."/>
            <person name="Johnson S."/>
            <person name="Bishop-Lilly K.A."/>
            <person name="Detter C."/>
            <person name="Han C."/>
            <person name="Sozhamannan S."/>
            <person name="Rosenzweig C.N."/>
            <person name="Skowronski E.W."/>
        </authorList>
    </citation>
    <scope>NUCLEOTIDE SEQUENCE [LARGE SCALE GENOMIC DNA]</scope>
    <source>
        <strain evidence="1 2">Y4G10-17</strain>
    </source>
</reference>
<dbReference type="Proteomes" id="UP000287823">
    <property type="component" value="Unassembled WGS sequence"/>
</dbReference>
<keyword evidence="2" id="KW-1185">Reference proteome</keyword>